<feature type="domain" description="SHOCT" evidence="2">
    <location>
        <begin position="87"/>
        <end position="114"/>
    </location>
</feature>
<dbReference type="AlphaFoldDB" id="A0A498L159"/>
<sequence>MTTHQAAFGGRLDGAANEAVARTAGVVSLAVLAVGLGGLALGIDWAWIAFPVGYGGVLPLAVSRARSRADTTGTAGTVDGTTEAEDDALAALRRRYAEGEIDDVEFERRLERLLETEDD</sequence>
<dbReference type="Proteomes" id="UP000289691">
    <property type="component" value="Unassembled WGS sequence"/>
</dbReference>
<gene>
    <name evidence="3" type="ORF">EAF64_16035</name>
</gene>
<evidence type="ECO:0000259" key="2">
    <source>
        <dbReference type="Pfam" id="PF09851"/>
    </source>
</evidence>
<dbReference type="EMBL" id="RDFA01000006">
    <property type="protein sequence ID" value="RXK47291.1"/>
    <property type="molecule type" value="Genomic_DNA"/>
</dbReference>
<evidence type="ECO:0000313" key="3">
    <source>
        <dbReference type="EMBL" id="RXK47291.1"/>
    </source>
</evidence>
<dbReference type="RefSeq" id="WP_129070001.1">
    <property type="nucleotide sequence ID" value="NZ_RDFA01000006.1"/>
</dbReference>
<keyword evidence="4" id="KW-1185">Reference proteome</keyword>
<keyword evidence="1" id="KW-0812">Transmembrane</keyword>
<evidence type="ECO:0000313" key="4">
    <source>
        <dbReference type="Proteomes" id="UP000289691"/>
    </source>
</evidence>
<keyword evidence="1" id="KW-0472">Membrane</keyword>
<evidence type="ECO:0000256" key="1">
    <source>
        <dbReference type="SAM" id="Phobius"/>
    </source>
</evidence>
<dbReference type="InterPro" id="IPR018649">
    <property type="entry name" value="SHOCT"/>
</dbReference>
<dbReference type="Pfam" id="PF09851">
    <property type="entry name" value="SHOCT"/>
    <property type="match status" value="1"/>
</dbReference>
<feature type="transmembrane region" description="Helical" evidence="1">
    <location>
        <begin position="20"/>
        <end position="39"/>
    </location>
</feature>
<name>A0A498L159_9EURY</name>
<protein>
    <submittedName>
        <fullName evidence="3">SHOCT domain-containing protein</fullName>
    </submittedName>
</protein>
<feature type="transmembrane region" description="Helical" evidence="1">
    <location>
        <begin position="45"/>
        <end position="62"/>
    </location>
</feature>
<organism evidence="3 4">
    <name type="scientific">Halorientalis pallida</name>
    <dbReference type="NCBI Taxonomy" id="2479928"/>
    <lineage>
        <taxon>Archaea</taxon>
        <taxon>Methanobacteriati</taxon>
        <taxon>Methanobacteriota</taxon>
        <taxon>Stenosarchaea group</taxon>
        <taxon>Halobacteria</taxon>
        <taxon>Halobacteriales</taxon>
        <taxon>Haloarculaceae</taxon>
        <taxon>Halorientalis</taxon>
    </lineage>
</organism>
<keyword evidence="1" id="KW-1133">Transmembrane helix</keyword>
<reference evidence="3 4" key="1">
    <citation type="submission" date="2019-01" db="EMBL/GenBank/DDBJ databases">
        <title>Halorientalis sp. F13-25 a new haloarchaeum isolated from hypersaline water.</title>
        <authorList>
            <person name="Ana D.-V."/>
            <person name="Cristina S.-P."/>
            <person name="Antonio V."/>
        </authorList>
    </citation>
    <scope>NUCLEOTIDE SEQUENCE [LARGE SCALE GENOMIC DNA]</scope>
    <source>
        <strain evidence="3 4">F13-25</strain>
    </source>
</reference>
<accession>A0A498L159</accession>
<proteinExistence type="predicted"/>
<comment type="caution">
    <text evidence="3">The sequence shown here is derived from an EMBL/GenBank/DDBJ whole genome shotgun (WGS) entry which is preliminary data.</text>
</comment>